<dbReference type="Proteomes" id="UP001160148">
    <property type="component" value="Unassembled WGS sequence"/>
</dbReference>
<organism evidence="2 3">
    <name type="scientific">Macrosiphum euphorbiae</name>
    <name type="common">potato aphid</name>
    <dbReference type="NCBI Taxonomy" id="13131"/>
    <lineage>
        <taxon>Eukaryota</taxon>
        <taxon>Metazoa</taxon>
        <taxon>Ecdysozoa</taxon>
        <taxon>Arthropoda</taxon>
        <taxon>Hexapoda</taxon>
        <taxon>Insecta</taxon>
        <taxon>Pterygota</taxon>
        <taxon>Neoptera</taxon>
        <taxon>Paraneoptera</taxon>
        <taxon>Hemiptera</taxon>
        <taxon>Sternorrhyncha</taxon>
        <taxon>Aphidomorpha</taxon>
        <taxon>Aphidoidea</taxon>
        <taxon>Aphididae</taxon>
        <taxon>Macrosiphini</taxon>
        <taxon>Macrosiphum</taxon>
    </lineage>
</organism>
<accession>A0AAV0X424</accession>
<feature type="compositionally biased region" description="Low complexity" evidence="1">
    <location>
        <begin position="11"/>
        <end position="21"/>
    </location>
</feature>
<proteinExistence type="predicted"/>
<gene>
    <name evidence="2" type="ORF">MEUPH1_LOCUS18089</name>
</gene>
<dbReference type="Pfam" id="PF03133">
    <property type="entry name" value="TTL"/>
    <property type="match status" value="1"/>
</dbReference>
<comment type="caution">
    <text evidence="2">The sequence shown here is derived from an EMBL/GenBank/DDBJ whole genome shotgun (WGS) entry which is preliminary data.</text>
</comment>
<name>A0AAV0X424_9HEMI</name>
<dbReference type="AlphaFoldDB" id="A0AAV0X424"/>
<dbReference type="InterPro" id="IPR004344">
    <property type="entry name" value="TTL/TTLL_fam"/>
</dbReference>
<protein>
    <submittedName>
        <fullName evidence="2">Uncharacterized protein</fullName>
    </submittedName>
</protein>
<feature type="region of interest" description="Disordered" evidence="1">
    <location>
        <begin position="1"/>
        <end position="26"/>
    </location>
</feature>
<sequence length="176" mass="19618">MRRSTKMDKAQQQQKQQQVNDKVSDRDDADDVYTAIRRSVVSVVTAAVTSGSLKLRPNCLELFRGTFVLGENLRPWLIDIVSDDPCLAADCKERDRVAPAATRVARSAVQGIGMMLVDRSRGRAWLVPLVGPAGQHLGRGEQLRCVRFGAGWHRALMDHVEHANPGNPDLDFYRPE</sequence>
<evidence type="ECO:0000313" key="3">
    <source>
        <dbReference type="Proteomes" id="UP001160148"/>
    </source>
</evidence>
<dbReference type="EMBL" id="CARXXK010000003">
    <property type="protein sequence ID" value="CAI6363090.1"/>
    <property type="molecule type" value="Genomic_DNA"/>
</dbReference>
<dbReference type="Gene3D" id="3.30.470.20">
    <property type="entry name" value="ATP-grasp fold, B domain"/>
    <property type="match status" value="1"/>
</dbReference>
<reference evidence="2 3" key="1">
    <citation type="submission" date="2023-01" db="EMBL/GenBank/DDBJ databases">
        <authorList>
            <person name="Whitehead M."/>
        </authorList>
    </citation>
    <scope>NUCLEOTIDE SEQUENCE [LARGE SCALE GENOMIC DNA]</scope>
</reference>
<evidence type="ECO:0000313" key="2">
    <source>
        <dbReference type="EMBL" id="CAI6363090.1"/>
    </source>
</evidence>
<keyword evidence="3" id="KW-1185">Reference proteome</keyword>
<evidence type="ECO:0000256" key="1">
    <source>
        <dbReference type="SAM" id="MobiDB-lite"/>
    </source>
</evidence>